<protein>
    <submittedName>
        <fullName evidence="2">Uncharacterized protein</fullName>
    </submittedName>
</protein>
<evidence type="ECO:0000313" key="2">
    <source>
        <dbReference type="EMBL" id="KAJ7352634.1"/>
    </source>
</evidence>
<reference evidence="2" key="1">
    <citation type="submission" date="2023-03" db="EMBL/GenBank/DDBJ databases">
        <title>Massive genome expansion in bonnet fungi (Mycena s.s.) driven by repeated elements and novel gene families across ecological guilds.</title>
        <authorList>
            <consortium name="Lawrence Berkeley National Laboratory"/>
            <person name="Harder C.B."/>
            <person name="Miyauchi S."/>
            <person name="Viragh M."/>
            <person name="Kuo A."/>
            <person name="Thoen E."/>
            <person name="Andreopoulos B."/>
            <person name="Lu D."/>
            <person name="Skrede I."/>
            <person name="Drula E."/>
            <person name="Henrissat B."/>
            <person name="Morin E."/>
            <person name="Kohler A."/>
            <person name="Barry K."/>
            <person name="LaButti K."/>
            <person name="Morin E."/>
            <person name="Salamov A."/>
            <person name="Lipzen A."/>
            <person name="Mereny Z."/>
            <person name="Hegedus B."/>
            <person name="Baldrian P."/>
            <person name="Stursova M."/>
            <person name="Weitz H."/>
            <person name="Taylor A."/>
            <person name="Grigoriev I.V."/>
            <person name="Nagy L.G."/>
            <person name="Martin F."/>
            <person name="Kauserud H."/>
        </authorList>
    </citation>
    <scope>NUCLEOTIDE SEQUENCE</scope>
    <source>
        <strain evidence="2">CBHHK002</strain>
    </source>
</reference>
<gene>
    <name evidence="2" type="ORF">DFH08DRAFT_859508</name>
</gene>
<evidence type="ECO:0000313" key="3">
    <source>
        <dbReference type="Proteomes" id="UP001218218"/>
    </source>
</evidence>
<feature type="region of interest" description="Disordered" evidence="1">
    <location>
        <begin position="84"/>
        <end position="107"/>
    </location>
</feature>
<comment type="caution">
    <text evidence="2">The sequence shown here is derived from an EMBL/GenBank/DDBJ whole genome shotgun (WGS) entry which is preliminary data.</text>
</comment>
<name>A0AAD7EV17_9AGAR</name>
<proteinExistence type="predicted"/>
<sequence>MIPRFTNPHFIPRTIQSVARADLFGPQNADHDADDLELQRTLDELIESNLDAAIHARKRRKLNPPETEEEAETSVLFRLLSTPHTISLLPPPPPPPVTREPEYEDTESAAETRRQWAAAVACDAAWVIQESTRLPPPFRAGRVEHVKAALPSSAPSMMLAQCLQRPRKTRPPVPRSELQHYPYVAAPILPSLAASACVPCVEVEVVRDSPRKTRRRRRGKFEQNRPQARFWWPPEGCGGKSLGYAMGY</sequence>
<dbReference type="Proteomes" id="UP001218218">
    <property type="component" value="Unassembled WGS sequence"/>
</dbReference>
<organism evidence="2 3">
    <name type="scientific">Mycena albidolilacea</name>
    <dbReference type="NCBI Taxonomy" id="1033008"/>
    <lineage>
        <taxon>Eukaryota</taxon>
        <taxon>Fungi</taxon>
        <taxon>Dikarya</taxon>
        <taxon>Basidiomycota</taxon>
        <taxon>Agaricomycotina</taxon>
        <taxon>Agaricomycetes</taxon>
        <taxon>Agaricomycetidae</taxon>
        <taxon>Agaricales</taxon>
        <taxon>Marasmiineae</taxon>
        <taxon>Mycenaceae</taxon>
        <taxon>Mycena</taxon>
    </lineage>
</organism>
<accession>A0AAD7EV17</accession>
<feature type="compositionally biased region" description="Pro residues" evidence="1">
    <location>
        <begin position="89"/>
        <end position="98"/>
    </location>
</feature>
<evidence type="ECO:0000256" key="1">
    <source>
        <dbReference type="SAM" id="MobiDB-lite"/>
    </source>
</evidence>
<dbReference type="AlphaFoldDB" id="A0AAD7EV17"/>
<dbReference type="EMBL" id="JARIHO010000012">
    <property type="protein sequence ID" value="KAJ7352634.1"/>
    <property type="molecule type" value="Genomic_DNA"/>
</dbReference>
<keyword evidence="3" id="KW-1185">Reference proteome</keyword>